<feature type="transmembrane region" description="Helical" evidence="1">
    <location>
        <begin position="140"/>
        <end position="160"/>
    </location>
</feature>
<accession>A0A1G6ZLI6</accession>
<keyword evidence="1" id="KW-0472">Membrane</keyword>
<evidence type="ECO:0000313" key="2">
    <source>
        <dbReference type="EMBL" id="SDE03370.1"/>
    </source>
</evidence>
<feature type="transmembrane region" description="Helical" evidence="1">
    <location>
        <begin position="44"/>
        <end position="66"/>
    </location>
</feature>
<keyword evidence="3" id="KW-1185">Reference proteome</keyword>
<name>A0A1G6ZLI6_9PROT</name>
<dbReference type="Proteomes" id="UP000183685">
    <property type="component" value="Unassembled WGS sequence"/>
</dbReference>
<feature type="transmembrane region" description="Helical" evidence="1">
    <location>
        <begin position="5"/>
        <end position="24"/>
    </location>
</feature>
<feature type="transmembrane region" description="Helical" evidence="1">
    <location>
        <begin position="105"/>
        <end position="128"/>
    </location>
</feature>
<proteinExistence type="predicted"/>
<keyword evidence="1" id="KW-1133">Transmembrane helix</keyword>
<sequence length="210" mass="22922">MKTILIILMTILSVAVALYGWALIWPDSPIQNDGMAHHLADRPLAMYLHFGFGPLALAIGGFQFFTQLRARAPKLHRWVGRTYVTACMLSAVGGIWLGFGSDAGVVAQVGFLGLGVAWVVTTGYGFLTARARRFQDHKRWMTRSFALTFAAVTLRLYLPLSLGVMGLPFGTAYPVIAYACWIPNLLVAEWLVRRKGARRAVAAGAAQATP</sequence>
<dbReference type="EMBL" id="FNAK01000004">
    <property type="protein sequence ID" value="SDE03370.1"/>
    <property type="molecule type" value="Genomic_DNA"/>
</dbReference>
<gene>
    <name evidence="2" type="ORF">SAMN04488071_1862</name>
</gene>
<feature type="transmembrane region" description="Helical" evidence="1">
    <location>
        <begin position="172"/>
        <end position="192"/>
    </location>
</feature>
<protein>
    <submittedName>
        <fullName evidence="2">Predicted membrane protein</fullName>
    </submittedName>
</protein>
<dbReference type="InterPro" id="IPR018750">
    <property type="entry name" value="DUF2306_membrane"/>
</dbReference>
<dbReference type="AlphaFoldDB" id="A0A1G6ZLI6"/>
<evidence type="ECO:0000313" key="3">
    <source>
        <dbReference type="Proteomes" id="UP000183685"/>
    </source>
</evidence>
<evidence type="ECO:0000256" key="1">
    <source>
        <dbReference type="SAM" id="Phobius"/>
    </source>
</evidence>
<dbReference type="Pfam" id="PF10067">
    <property type="entry name" value="DUF2306"/>
    <property type="match status" value="1"/>
</dbReference>
<reference evidence="2 3" key="1">
    <citation type="submission" date="2016-10" db="EMBL/GenBank/DDBJ databases">
        <authorList>
            <person name="de Groot N.N."/>
        </authorList>
    </citation>
    <scope>NUCLEOTIDE SEQUENCE [LARGE SCALE GENOMIC DNA]</scope>
    <source>
        <strain evidence="2 3">CGMCC 1.9109</strain>
    </source>
</reference>
<organism evidence="2 3">
    <name type="scientific">Kordiimonas lacus</name>
    <dbReference type="NCBI Taxonomy" id="637679"/>
    <lineage>
        <taxon>Bacteria</taxon>
        <taxon>Pseudomonadati</taxon>
        <taxon>Pseudomonadota</taxon>
        <taxon>Alphaproteobacteria</taxon>
        <taxon>Kordiimonadales</taxon>
        <taxon>Kordiimonadaceae</taxon>
        <taxon>Kordiimonas</taxon>
    </lineage>
</organism>
<feature type="transmembrane region" description="Helical" evidence="1">
    <location>
        <begin position="78"/>
        <end position="99"/>
    </location>
</feature>
<keyword evidence="1" id="KW-0812">Transmembrane</keyword>